<evidence type="ECO:0000256" key="2">
    <source>
        <dbReference type="ARBA" id="ARBA00004687"/>
    </source>
</evidence>
<feature type="transmembrane region" description="Helical" evidence="11">
    <location>
        <begin position="257"/>
        <end position="276"/>
    </location>
</feature>
<dbReference type="AlphaFoldDB" id="A0A2T7PDD2"/>
<comment type="caution">
    <text evidence="11">Lacks conserved residue(s) required for the propagation of feature annotation.</text>
</comment>
<keyword evidence="9 11" id="KW-0472">Membrane</keyword>
<comment type="similarity">
    <text evidence="10">Belongs to the glycosyltransferase 22 family. PIGZ subfamily.</text>
</comment>
<dbReference type="InterPro" id="IPR005599">
    <property type="entry name" value="GPI_mannosylTrfase"/>
</dbReference>
<evidence type="ECO:0000256" key="8">
    <source>
        <dbReference type="ARBA" id="ARBA00022989"/>
    </source>
</evidence>
<evidence type="ECO:0000256" key="1">
    <source>
        <dbReference type="ARBA" id="ARBA00004477"/>
    </source>
</evidence>
<feature type="transmembrane region" description="Helical" evidence="11">
    <location>
        <begin position="125"/>
        <end position="148"/>
    </location>
</feature>
<name>A0A2T7PDD2_POMCA</name>
<evidence type="ECO:0000256" key="4">
    <source>
        <dbReference type="ARBA" id="ARBA00022676"/>
    </source>
</evidence>
<evidence type="ECO:0000256" key="11">
    <source>
        <dbReference type="RuleBase" id="RU363075"/>
    </source>
</evidence>
<evidence type="ECO:0000256" key="3">
    <source>
        <dbReference type="ARBA" id="ARBA00022502"/>
    </source>
</evidence>
<keyword evidence="6 11" id="KW-0812">Transmembrane</keyword>
<proteinExistence type="inferred from homology"/>
<dbReference type="PANTHER" id="PTHR22760:SF3">
    <property type="entry name" value="GPI MANNOSYLTRANSFERASE 4"/>
    <property type="match status" value="1"/>
</dbReference>
<evidence type="ECO:0000256" key="6">
    <source>
        <dbReference type="ARBA" id="ARBA00022692"/>
    </source>
</evidence>
<dbReference type="GO" id="GO:0000026">
    <property type="term" value="F:alpha-1,2-mannosyltransferase activity"/>
    <property type="evidence" value="ECO:0007669"/>
    <property type="project" value="TreeGrafter"/>
</dbReference>
<dbReference type="PANTHER" id="PTHR22760">
    <property type="entry name" value="GLYCOSYLTRANSFERASE"/>
    <property type="match status" value="1"/>
</dbReference>
<dbReference type="EMBL" id="PZQS01000004">
    <property type="protein sequence ID" value="PVD31425.1"/>
    <property type="molecule type" value="Genomic_DNA"/>
</dbReference>
<evidence type="ECO:0000256" key="5">
    <source>
        <dbReference type="ARBA" id="ARBA00022679"/>
    </source>
</evidence>
<dbReference type="Proteomes" id="UP000245119">
    <property type="component" value="Linkage Group LG4"/>
</dbReference>
<comment type="caution">
    <text evidence="12">The sequence shown here is derived from an EMBL/GenBank/DDBJ whole genome shotgun (WGS) entry which is preliminary data.</text>
</comment>
<dbReference type="InterPro" id="IPR011990">
    <property type="entry name" value="TPR-like_helical_dom_sf"/>
</dbReference>
<evidence type="ECO:0000256" key="7">
    <source>
        <dbReference type="ARBA" id="ARBA00022824"/>
    </source>
</evidence>
<dbReference type="GO" id="GO:0005789">
    <property type="term" value="C:endoplasmic reticulum membrane"/>
    <property type="evidence" value="ECO:0007669"/>
    <property type="project" value="UniProtKB-SubCell"/>
</dbReference>
<reference evidence="12 13" key="1">
    <citation type="submission" date="2018-04" db="EMBL/GenBank/DDBJ databases">
        <title>The genome of golden apple snail Pomacea canaliculata provides insight into stress tolerance and invasive adaptation.</title>
        <authorList>
            <person name="Liu C."/>
            <person name="Liu B."/>
            <person name="Ren Y."/>
            <person name="Zhang Y."/>
            <person name="Wang H."/>
            <person name="Li S."/>
            <person name="Jiang F."/>
            <person name="Yin L."/>
            <person name="Zhang G."/>
            <person name="Qian W."/>
            <person name="Fan W."/>
        </authorList>
    </citation>
    <scope>NUCLEOTIDE SEQUENCE [LARGE SCALE GENOMIC DNA]</scope>
    <source>
        <strain evidence="12">SZHN2017</strain>
        <tissue evidence="12">Muscle</tissue>
    </source>
</reference>
<keyword evidence="8 11" id="KW-1133">Transmembrane helix</keyword>
<dbReference type="STRING" id="400727.A0A2T7PDD2"/>
<keyword evidence="13" id="KW-1185">Reference proteome</keyword>
<feature type="transmembrane region" description="Helical" evidence="11">
    <location>
        <begin position="86"/>
        <end position="113"/>
    </location>
</feature>
<keyword evidence="5" id="KW-0808">Transferase</keyword>
<keyword evidence="3" id="KW-0337">GPI-anchor biosynthesis</keyword>
<dbReference type="GO" id="GO:0006506">
    <property type="term" value="P:GPI anchor biosynthetic process"/>
    <property type="evidence" value="ECO:0007669"/>
    <property type="project" value="UniProtKB-KW"/>
</dbReference>
<comment type="subcellular location">
    <subcellularLocation>
        <location evidence="1 11">Endoplasmic reticulum membrane</location>
        <topology evidence="1 11">Multi-pass membrane protein</topology>
    </subcellularLocation>
</comment>
<organism evidence="12 13">
    <name type="scientific">Pomacea canaliculata</name>
    <name type="common">Golden apple snail</name>
    <dbReference type="NCBI Taxonomy" id="400727"/>
    <lineage>
        <taxon>Eukaryota</taxon>
        <taxon>Metazoa</taxon>
        <taxon>Spiralia</taxon>
        <taxon>Lophotrochozoa</taxon>
        <taxon>Mollusca</taxon>
        <taxon>Gastropoda</taxon>
        <taxon>Caenogastropoda</taxon>
        <taxon>Architaenioglossa</taxon>
        <taxon>Ampullarioidea</taxon>
        <taxon>Ampullariidae</taxon>
        <taxon>Pomacea</taxon>
    </lineage>
</organism>
<dbReference type="OrthoDB" id="10053904at2759"/>
<protein>
    <recommendedName>
        <fullName evidence="11">Mannosyltransferase</fullName>
        <ecNumber evidence="11">2.4.1.-</ecNumber>
    </recommendedName>
</protein>
<evidence type="ECO:0000313" key="13">
    <source>
        <dbReference type="Proteomes" id="UP000245119"/>
    </source>
</evidence>
<sequence>MVSAASQHFSRARKEANFSLQQDGGVLSEIKSESSRGCMAEVDETWANRCFPNASNLKSGDSEDTAAPSWTSGVADQVMILMEHTSFILCGLVAALCIYIRVDTALFLAVILLPSYSIKTVNHANLVKCVIGACAGTALGLIVDFRFYGDIVVTPINWAKFNIFDDFSSKYFSSSSFFKYFDELFVRDKGQSMLGIVSVAGLAILICGNRKSSGRKAEKESGENSVALVLRLTFSWLFLLLVYSCKGHKEVRFVHNVIVLILVTSASVICQTVAIWRQNGGGNFLKIVWLCLALHAALQWKRFPSARDGSNQSWAYHGTWDSHDINACLAYVGEQTDVTGVFVDRNLHKRNYNYVIITRKRRFVSVGYETVFEQGTMRVMKRTFHPDHERQLLEKAARAPIGVNSTVLQYEGDVLFRFQKFRLAAERYLAALSLDPMHVHTFQGLVACATELGDQAEAGRWTQECIDKFGQLNCRQTTRHHKHKP</sequence>
<dbReference type="Pfam" id="PF03901">
    <property type="entry name" value="Glyco_transf_22"/>
    <property type="match status" value="1"/>
</dbReference>
<accession>A0A2T7PDD2</accession>
<evidence type="ECO:0000256" key="9">
    <source>
        <dbReference type="ARBA" id="ARBA00023136"/>
    </source>
</evidence>
<keyword evidence="4 11" id="KW-0328">Glycosyltransferase</keyword>
<evidence type="ECO:0000313" key="12">
    <source>
        <dbReference type="EMBL" id="PVD31425.1"/>
    </source>
</evidence>
<dbReference type="EC" id="2.4.1.-" evidence="11"/>
<comment type="pathway">
    <text evidence="2">Glycolipid biosynthesis; glycosylphosphatidylinositol-anchor biosynthesis.</text>
</comment>
<gene>
    <name evidence="12" type="ORF">C0Q70_06837</name>
</gene>
<feature type="transmembrane region" description="Helical" evidence="11">
    <location>
        <begin position="190"/>
        <end position="207"/>
    </location>
</feature>
<dbReference type="SUPFAM" id="SSF48452">
    <property type="entry name" value="TPR-like"/>
    <property type="match status" value="1"/>
</dbReference>
<evidence type="ECO:0000256" key="10">
    <source>
        <dbReference type="ARBA" id="ARBA00038466"/>
    </source>
</evidence>
<keyword evidence="7 11" id="KW-0256">Endoplasmic reticulum</keyword>